<accession>A0A1M6K4B2</accession>
<dbReference type="NCBIfam" id="TIGR02195">
    <property type="entry name" value="heptsyl_trn_II"/>
    <property type="match status" value="1"/>
</dbReference>
<reference evidence="6 7" key="1">
    <citation type="submission" date="2016-11" db="EMBL/GenBank/DDBJ databases">
        <authorList>
            <person name="Varghese N."/>
            <person name="Submissions S."/>
        </authorList>
    </citation>
    <scope>NUCLEOTIDE SEQUENCE [LARGE SCALE GENOMIC DNA]</scope>
    <source>
        <strain evidence="6 7">DSM 15287</strain>
    </source>
</reference>
<evidence type="ECO:0000256" key="1">
    <source>
        <dbReference type="ARBA" id="ARBA00022676"/>
    </source>
</evidence>
<dbReference type="InterPro" id="IPR011910">
    <property type="entry name" value="RfaF"/>
</dbReference>
<dbReference type="RefSeq" id="WP_149735445.1">
    <property type="nucleotide sequence ID" value="NZ_FQZD01000025.1"/>
</dbReference>
<name>A0A1M6K4B2_9FIRM</name>
<gene>
    <name evidence="6" type="ORF">SAMN02745170_02769</name>
</gene>
<comment type="catalytic activity">
    <reaction evidence="5">
        <text>an L-alpha-D-Hep-(1-&gt;5)-[alpha-Kdo-(2-&gt;4)]-alpha-Kdo-(2-&gt;6)-lipid A + ADP-L-glycero-beta-D-manno-heptose = an L-alpha-D-Hep-(1-&gt;3)-L-alpha-D-Hep-(1-&gt;5)-[alpha-Kdo-(2-&gt;4)]-alpha-Kdo-(2-&gt;6)-lipid A + ADP + H(+)</text>
        <dbReference type="Rhea" id="RHEA:74071"/>
        <dbReference type="ChEBI" id="CHEBI:15378"/>
        <dbReference type="ChEBI" id="CHEBI:61506"/>
        <dbReference type="ChEBI" id="CHEBI:193068"/>
        <dbReference type="ChEBI" id="CHEBI:193069"/>
        <dbReference type="ChEBI" id="CHEBI:456216"/>
        <dbReference type="EC" id="2.4.99.24"/>
    </reaction>
</comment>
<dbReference type="InterPro" id="IPR051199">
    <property type="entry name" value="LPS_LOS_Heptosyltrfase"/>
</dbReference>
<evidence type="ECO:0000256" key="2">
    <source>
        <dbReference type="ARBA" id="ARBA00022679"/>
    </source>
</evidence>
<evidence type="ECO:0000313" key="7">
    <source>
        <dbReference type="Proteomes" id="UP000322917"/>
    </source>
</evidence>
<dbReference type="InterPro" id="IPR002201">
    <property type="entry name" value="Glyco_trans_9"/>
</dbReference>
<evidence type="ECO:0000256" key="5">
    <source>
        <dbReference type="ARBA" id="ARBA00047503"/>
    </source>
</evidence>
<evidence type="ECO:0000256" key="4">
    <source>
        <dbReference type="ARBA" id="ARBA00044042"/>
    </source>
</evidence>
<dbReference type="GO" id="GO:0008713">
    <property type="term" value="F:ADP-heptose-lipopolysaccharide heptosyltransferase activity"/>
    <property type="evidence" value="ECO:0007669"/>
    <property type="project" value="UniProtKB-EC"/>
</dbReference>
<dbReference type="Proteomes" id="UP000322917">
    <property type="component" value="Unassembled WGS sequence"/>
</dbReference>
<organism evidence="6 7">
    <name type="scientific">Propionispora hippei DSM 15287</name>
    <dbReference type="NCBI Taxonomy" id="1123003"/>
    <lineage>
        <taxon>Bacteria</taxon>
        <taxon>Bacillati</taxon>
        <taxon>Bacillota</taxon>
        <taxon>Negativicutes</taxon>
        <taxon>Selenomonadales</taxon>
        <taxon>Sporomusaceae</taxon>
        <taxon>Propionispora</taxon>
    </lineage>
</organism>
<dbReference type="GO" id="GO:0005829">
    <property type="term" value="C:cytosol"/>
    <property type="evidence" value="ECO:0007669"/>
    <property type="project" value="TreeGrafter"/>
</dbReference>
<dbReference type="OrthoDB" id="9797795at2"/>
<dbReference type="CDD" id="cd03789">
    <property type="entry name" value="GT9_LPS_heptosyltransferase"/>
    <property type="match status" value="1"/>
</dbReference>
<evidence type="ECO:0000256" key="3">
    <source>
        <dbReference type="ARBA" id="ARBA00043995"/>
    </source>
</evidence>
<dbReference type="Gene3D" id="3.40.50.2000">
    <property type="entry name" value="Glycogen Phosphorylase B"/>
    <property type="match status" value="2"/>
</dbReference>
<dbReference type="EC" id="2.4.99.24" evidence="4"/>
<keyword evidence="2 6" id="KW-0808">Transferase</keyword>
<dbReference type="PANTHER" id="PTHR30160">
    <property type="entry name" value="TETRAACYLDISACCHARIDE 4'-KINASE-RELATED"/>
    <property type="match status" value="1"/>
</dbReference>
<dbReference type="EMBL" id="FQZD01000025">
    <property type="protein sequence ID" value="SHJ53778.1"/>
    <property type="molecule type" value="Genomic_DNA"/>
</dbReference>
<keyword evidence="1" id="KW-0328">Glycosyltransferase</keyword>
<dbReference type="Pfam" id="PF01075">
    <property type="entry name" value="Glyco_transf_9"/>
    <property type="match status" value="1"/>
</dbReference>
<proteinExistence type="inferred from homology"/>
<evidence type="ECO:0000313" key="6">
    <source>
        <dbReference type="EMBL" id="SHJ53778.1"/>
    </source>
</evidence>
<protein>
    <recommendedName>
        <fullName evidence="4">lipopolysaccharide heptosyltransferase II</fullName>
        <ecNumber evidence="4">2.4.99.24</ecNumber>
    </recommendedName>
</protein>
<sequence length="341" mass="37299">MYRNILIVKLSAIGDVIHALPVVHALKTANSACWITWIVEKAAYSLLENNPYIDEVILFDKKEFKSAAGLLKHLPALSKQLKERHFDLAIDLQGLFKSAAISYISGAKQRLVYCNAREGSQLIGKRICGTHSNGHVVERYLDVVRYLGCQIKAPVFSIIFTETEIAKVEAVVRHSGLDIQHSYVALAPGANWPNKRWSMEKFSALADQLYDKNLIPVLVGAASDKMLGEEIVSKAKIPPVNLIGRTTLKQLAYVIRSAAAFVGGDTGPMHLAAAVGTPAVALFGPTDPVRNGPYSSRSTVIRAGHGCDGCWKRTCPLAIDCLDAITTEQVWKALTPYVSYQ</sequence>
<dbReference type="PANTHER" id="PTHR30160:SF1">
    <property type="entry name" value="LIPOPOLYSACCHARIDE 1,2-N-ACETYLGLUCOSAMINETRANSFERASE-RELATED"/>
    <property type="match status" value="1"/>
</dbReference>
<dbReference type="GO" id="GO:0009244">
    <property type="term" value="P:lipopolysaccharide core region biosynthetic process"/>
    <property type="evidence" value="ECO:0007669"/>
    <property type="project" value="TreeGrafter"/>
</dbReference>
<keyword evidence="7" id="KW-1185">Reference proteome</keyword>
<comment type="similarity">
    <text evidence="3">Belongs to the glycosyltransferase 9 family.</text>
</comment>
<dbReference type="SUPFAM" id="SSF53756">
    <property type="entry name" value="UDP-Glycosyltransferase/glycogen phosphorylase"/>
    <property type="match status" value="1"/>
</dbReference>
<dbReference type="AlphaFoldDB" id="A0A1M6K4B2"/>